<dbReference type="PROSITE" id="PS00138">
    <property type="entry name" value="SUBTILASE_SER"/>
    <property type="match status" value="1"/>
</dbReference>
<evidence type="ECO:0000256" key="1">
    <source>
        <dbReference type="ARBA" id="ARBA00011073"/>
    </source>
</evidence>
<dbReference type="InterPro" id="IPR003961">
    <property type="entry name" value="FN3_dom"/>
</dbReference>
<dbReference type="Pfam" id="PF00041">
    <property type="entry name" value="fn3"/>
    <property type="match status" value="2"/>
</dbReference>
<dbReference type="InterPro" id="IPR036852">
    <property type="entry name" value="Peptidase_S8/S53_dom_sf"/>
</dbReference>
<reference evidence="6" key="1">
    <citation type="submission" date="2020-05" db="EMBL/GenBank/DDBJ databases">
        <authorList>
            <person name="Chiriac C."/>
            <person name="Salcher M."/>
            <person name="Ghai R."/>
            <person name="Kavagutti S V."/>
        </authorList>
    </citation>
    <scope>NUCLEOTIDE SEQUENCE</scope>
</reference>
<name>A0A6J6MVH3_9ZZZZ</name>
<dbReference type="InterPro" id="IPR013783">
    <property type="entry name" value="Ig-like_fold"/>
</dbReference>
<dbReference type="PROSITE" id="PS00136">
    <property type="entry name" value="SUBTILASE_ASP"/>
    <property type="match status" value="1"/>
</dbReference>
<comment type="similarity">
    <text evidence="1">Belongs to the peptidase S8 family.</text>
</comment>
<dbReference type="PANTHER" id="PTHR43806:SF11">
    <property type="entry name" value="CEREVISIN-RELATED"/>
    <property type="match status" value="1"/>
</dbReference>
<dbReference type="Gene3D" id="3.40.50.200">
    <property type="entry name" value="Peptidase S8/S53 domain"/>
    <property type="match status" value="1"/>
</dbReference>
<evidence type="ECO:0000313" key="6">
    <source>
        <dbReference type="EMBL" id="CAB4677098.1"/>
    </source>
</evidence>
<evidence type="ECO:0000256" key="2">
    <source>
        <dbReference type="ARBA" id="ARBA00022670"/>
    </source>
</evidence>
<dbReference type="PRINTS" id="PR00723">
    <property type="entry name" value="SUBTILISIN"/>
</dbReference>
<dbReference type="Pfam" id="PF00082">
    <property type="entry name" value="Peptidase_S8"/>
    <property type="match status" value="1"/>
</dbReference>
<sequence length="657" mass="67015">MIRRSLAVCVATACASVLVLPQPSVSASNEPAPFTEEIARTMVTSSPQTVGPENGALSWGLDRIDQRTAVSSPASYSFSSDGTGVKAYILDSGVSATHPDFGARVVDGWSYRASTTALLSYRNALSAYATDPRTGIQPCANNASYAVNPATFDNPNTTDVADKGKIDNDGHGTHVAGIIGGDTTGVAKGVTIVPVRSLDSCGNGTRTMILEALAWILNDHVAGQKAILNLSIGFDTQVTSVDNKITELMNRGIVVIAAAGNDSISACGATPASTLGTISVGSSTIADGESTFSNHGQCVDIFSPGESIKSTYPFLSGVTNTYATQSGTSMSAPFVSGVIARYLQTLGTGPTSFETGPSASWSWLRTNATCGVIGYASRADSSRTPNRLVASADAPVAPPCAPSSLQIVVSSQSAAVQWAESVSGNGASVSHRVTASPGGATCSTTTTNCSVSGLSSGTTYTFSVVAVNSAGQSAPATISGTTIGPVVVPPPVVVIPPPTTPAETSIAVASKALTISWSSVSSSLPVTYVVTSSDGVTVCTTTATGCVVQGLANGKEYSFTVVAQTAVGISNASVGIAARPGFLVLKTAVARKSKTPLSWFVRSISTGKKTWSESGPCSIKASRLVAPTKKGTCVIRLKVAKTKKYPAMSTRVTITIK</sequence>
<dbReference type="InterPro" id="IPR050131">
    <property type="entry name" value="Peptidase_S8_subtilisin-like"/>
</dbReference>
<dbReference type="EMBL" id="CAEZWV010000025">
    <property type="protein sequence ID" value="CAB4677098.1"/>
    <property type="molecule type" value="Genomic_DNA"/>
</dbReference>
<dbReference type="SUPFAM" id="SSF52743">
    <property type="entry name" value="Subtilisin-like"/>
    <property type="match status" value="1"/>
</dbReference>
<gene>
    <name evidence="6" type="ORF">UFOPK2295_01181</name>
</gene>
<dbReference type="InterPro" id="IPR015500">
    <property type="entry name" value="Peptidase_S8_subtilisin-rel"/>
</dbReference>
<keyword evidence="3" id="KW-0378">Hydrolase</keyword>
<evidence type="ECO:0000259" key="5">
    <source>
        <dbReference type="PROSITE" id="PS50853"/>
    </source>
</evidence>
<dbReference type="GO" id="GO:0005615">
    <property type="term" value="C:extracellular space"/>
    <property type="evidence" value="ECO:0007669"/>
    <property type="project" value="TreeGrafter"/>
</dbReference>
<dbReference type="InterPro" id="IPR022398">
    <property type="entry name" value="Peptidase_S8_His-AS"/>
</dbReference>
<dbReference type="SUPFAM" id="SSF49265">
    <property type="entry name" value="Fibronectin type III"/>
    <property type="match status" value="1"/>
</dbReference>
<dbReference type="InterPro" id="IPR034193">
    <property type="entry name" value="PCSK9_ProteinaseK-like"/>
</dbReference>
<dbReference type="InterPro" id="IPR000209">
    <property type="entry name" value="Peptidase_S8/S53_dom"/>
</dbReference>
<evidence type="ECO:0000256" key="4">
    <source>
        <dbReference type="ARBA" id="ARBA00022825"/>
    </source>
</evidence>
<dbReference type="InterPro" id="IPR023828">
    <property type="entry name" value="Peptidase_S8_Ser-AS"/>
</dbReference>
<dbReference type="CDD" id="cd00063">
    <property type="entry name" value="FN3"/>
    <property type="match status" value="2"/>
</dbReference>
<dbReference type="GO" id="GO:0004252">
    <property type="term" value="F:serine-type endopeptidase activity"/>
    <property type="evidence" value="ECO:0007669"/>
    <property type="project" value="InterPro"/>
</dbReference>
<keyword evidence="4" id="KW-0720">Serine protease</keyword>
<feature type="domain" description="Fibronectin type-III" evidence="5">
    <location>
        <begin position="401"/>
        <end position="486"/>
    </location>
</feature>
<dbReference type="PROSITE" id="PS50853">
    <property type="entry name" value="FN3"/>
    <property type="match status" value="2"/>
</dbReference>
<dbReference type="InterPro" id="IPR023827">
    <property type="entry name" value="Peptidase_S8_Asp-AS"/>
</dbReference>
<dbReference type="SMART" id="SM00060">
    <property type="entry name" value="FN3"/>
    <property type="match status" value="2"/>
</dbReference>
<dbReference type="PANTHER" id="PTHR43806">
    <property type="entry name" value="PEPTIDASE S8"/>
    <property type="match status" value="1"/>
</dbReference>
<dbReference type="GO" id="GO:0006508">
    <property type="term" value="P:proteolysis"/>
    <property type="evidence" value="ECO:0007669"/>
    <property type="project" value="UniProtKB-KW"/>
</dbReference>
<dbReference type="CDD" id="cd04077">
    <property type="entry name" value="Peptidases_S8_PCSK9_ProteinaseK_like"/>
    <property type="match status" value="1"/>
</dbReference>
<organism evidence="6">
    <name type="scientific">freshwater metagenome</name>
    <dbReference type="NCBI Taxonomy" id="449393"/>
    <lineage>
        <taxon>unclassified sequences</taxon>
        <taxon>metagenomes</taxon>
        <taxon>ecological metagenomes</taxon>
    </lineage>
</organism>
<evidence type="ECO:0000256" key="3">
    <source>
        <dbReference type="ARBA" id="ARBA00022801"/>
    </source>
</evidence>
<dbReference type="Gene3D" id="2.60.40.10">
    <property type="entry name" value="Immunoglobulins"/>
    <property type="match status" value="2"/>
</dbReference>
<dbReference type="AlphaFoldDB" id="A0A6J6MVH3"/>
<protein>
    <submittedName>
        <fullName evidence="6">Unannotated protein</fullName>
    </submittedName>
</protein>
<dbReference type="InterPro" id="IPR036116">
    <property type="entry name" value="FN3_sf"/>
</dbReference>
<dbReference type="PROSITE" id="PS00137">
    <property type="entry name" value="SUBTILASE_HIS"/>
    <property type="match status" value="1"/>
</dbReference>
<keyword evidence="2" id="KW-0645">Protease</keyword>
<dbReference type="PROSITE" id="PS51892">
    <property type="entry name" value="SUBTILASE"/>
    <property type="match status" value="1"/>
</dbReference>
<proteinExistence type="inferred from homology"/>
<feature type="domain" description="Fibronectin type-III" evidence="5">
    <location>
        <begin position="497"/>
        <end position="583"/>
    </location>
</feature>
<accession>A0A6J6MVH3</accession>